<organism evidence="1 2">
    <name type="scientific">Alternaria alternata</name>
    <name type="common">Alternaria rot fungus</name>
    <name type="synonym">Torula alternata</name>
    <dbReference type="NCBI Taxonomy" id="5599"/>
    <lineage>
        <taxon>Eukaryota</taxon>
        <taxon>Fungi</taxon>
        <taxon>Dikarya</taxon>
        <taxon>Ascomycota</taxon>
        <taxon>Pezizomycotina</taxon>
        <taxon>Dothideomycetes</taxon>
        <taxon>Pleosporomycetidae</taxon>
        <taxon>Pleosporales</taxon>
        <taxon>Pleosporineae</taxon>
        <taxon>Pleosporaceae</taxon>
        <taxon>Alternaria</taxon>
        <taxon>Alternaria sect. Alternaria</taxon>
        <taxon>Alternaria alternata complex</taxon>
    </lineage>
</organism>
<name>A0A4Q4NXT5_ALTAL</name>
<evidence type="ECO:0000313" key="2">
    <source>
        <dbReference type="Proteomes" id="UP000291422"/>
    </source>
</evidence>
<dbReference type="AlphaFoldDB" id="A0A4Q4NXT5"/>
<comment type="caution">
    <text evidence="1">The sequence shown here is derived from an EMBL/GenBank/DDBJ whole genome shotgun (WGS) entry which is preliminary data.</text>
</comment>
<evidence type="ECO:0000313" key="1">
    <source>
        <dbReference type="EMBL" id="RYN84366.1"/>
    </source>
</evidence>
<dbReference type="Proteomes" id="UP000291422">
    <property type="component" value="Unassembled WGS sequence"/>
</dbReference>
<accession>A0A4Q4NXT5</accession>
<proteinExistence type="predicted"/>
<protein>
    <recommendedName>
        <fullName evidence="3">Heterokaryon incompatibility domain-containing protein</fullName>
    </recommendedName>
</protein>
<dbReference type="VEuPathDB" id="FungiDB:CC77DRAFT_1028363"/>
<dbReference type="PANTHER" id="PTHR33112">
    <property type="entry name" value="DOMAIN PROTEIN, PUTATIVE-RELATED"/>
    <property type="match status" value="1"/>
</dbReference>
<dbReference type="EMBL" id="PDXD01000001">
    <property type="protein sequence ID" value="RYN84366.1"/>
    <property type="molecule type" value="Genomic_DNA"/>
</dbReference>
<evidence type="ECO:0008006" key="3">
    <source>
        <dbReference type="Google" id="ProtNLM"/>
    </source>
</evidence>
<dbReference type="PANTHER" id="PTHR33112:SF15">
    <property type="entry name" value="HETEROKARYON INCOMPATIBILITY DOMAIN-CONTAINING PROTEIN"/>
    <property type="match status" value="1"/>
</dbReference>
<sequence>MTLFSTSAWLKYNEQNERRITERMVNSTDTFSEDPWNKLVWTYTRKSLSVSGDKLVALSGVAKHMMSHVRDIYIVGMWRRDLEKKLMWEVLEIRPRPPGYRAPSWSWASVDGPIWYVSRAAQQSLTHIEDVVLDYATEDTTGAVTGGWLDLSGHLRPMRLKGIKRDSGIDWYMVVGGGIVSKHDANDTHEELFARLDTLYGEEEAFDNDNKEKRLFFMPGLVERSDRNHEVRCLLLRLTNSKSKIFERIGCVDSYSVHEEDVLLAELDEETKAGLPCLRYENGLHTIRII</sequence>
<reference evidence="2" key="1">
    <citation type="journal article" date="2019" name="bioRxiv">
        <title>Genomics, evolutionary history and diagnostics of the Alternaria alternata species group including apple and Asian pear pathotypes.</title>
        <authorList>
            <person name="Armitage A.D."/>
            <person name="Cockerton H.M."/>
            <person name="Sreenivasaprasad S."/>
            <person name="Woodhall J.W."/>
            <person name="Lane C.R."/>
            <person name="Harrison R.J."/>
            <person name="Clarkson J.P."/>
        </authorList>
    </citation>
    <scope>NUCLEOTIDE SEQUENCE [LARGE SCALE GENOMIC DNA]</scope>
    <source>
        <strain evidence="2">FERA 1177</strain>
    </source>
</reference>
<gene>
    <name evidence="1" type="ORF">AA0117_g1230</name>
</gene>